<dbReference type="Proteomes" id="UP000499080">
    <property type="component" value="Unassembled WGS sequence"/>
</dbReference>
<proteinExistence type="predicted"/>
<reference evidence="2 3" key="1">
    <citation type="journal article" date="2019" name="Sci. Rep.">
        <title>Orb-weaving spider Araneus ventricosus genome elucidates the spidroin gene catalogue.</title>
        <authorList>
            <person name="Kono N."/>
            <person name="Nakamura H."/>
            <person name="Ohtoshi R."/>
            <person name="Moran D.A.P."/>
            <person name="Shinohara A."/>
            <person name="Yoshida Y."/>
            <person name="Fujiwara M."/>
            <person name="Mori M."/>
            <person name="Tomita M."/>
            <person name="Arakawa K."/>
        </authorList>
    </citation>
    <scope>NUCLEOTIDE SEQUENCE [LARGE SCALE GENOMIC DNA]</scope>
</reference>
<comment type="caution">
    <text evidence="2">The sequence shown here is derived from an EMBL/GenBank/DDBJ whole genome shotgun (WGS) entry which is preliminary data.</text>
</comment>
<dbReference type="AlphaFoldDB" id="A0A4Y2S8U3"/>
<keyword evidence="3" id="KW-1185">Reference proteome</keyword>
<dbReference type="EMBL" id="BGPR01020058">
    <property type="protein sequence ID" value="GBN83699.1"/>
    <property type="molecule type" value="Genomic_DNA"/>
</dbReference>
<evidence type="ECO:0000313" key="3">
    <source>
        <dbReference type="Proteomes" id="UP000499080"/>
    </source>
</evidence>
<name>A0A4Y2S8U3_ARAVE</name>
<gene>
    <name evidence="2" type="ORF">AVEN_244324_1</name>
</gene>
<feature type="region of interest" description="Disordered" evidence="1">
    <location>
        <begin position="55"/>
        <end position="76"/>
    </location>
</feature>
<sequence length="76" mass="8751">MSRVAMPVSKHVEKTSPCLTINNHCNDTFDEINTTEDEELTMRETIIAPQKMRTLTMNRNDHRPDLRLQAPSSNKP</sequence>
<evidence type="ECO:0000256" key="1">
    <source>
        <dbReference type="SAM" id="MobiDB-lite"/>
    </source>
</evidence>
<accession>A0A4Y2S8U3</accession>
<organism evidence="2 3">
    <name type="scientific">Araneus ventricosus</name>
    <name type="common">Orbweaver spider</name>
    <name type="synonym">Epeira ventricosa</name>
    <dbReference type="NCBI Taxonomy" id="182803"/>
    <lineage>
        <taxon>Eukaryota</taxon>
        <taxon>Metazoa</taxon>
        <taxon>Ecdysozoa</taxon>
        <taxon>Arthropoda</taxon>
        <taxon>Chelicerata</taxon>
        <taxon>Arachnida</taxon>
        <taxon>Araneae</taxon>
        <taxon>Araneomorphae</taxon>
        <taxon>Entelegynae</taxon>
        <taxon>Araneoidea</taxon>
        <taxon>Araneidae</taxon>
        <taxon>Araneus</taxon>
    </lineage>
</organism>
<protein>
    <submittedName>
        <fullName evidence="2">Uncharacterized protein</fullName>
    </submittedName>
</protein>
<evidence type="ECO:0000313" key="2">
    <source>
        <dbReference type="EMBL" id="GBN83699.1"/>
    </source>
</evidence>